<evidence type="ECO:0000313" key="2">
    <source>
        <dbReference type="Proteomes" id="UP000053989"/>
    </source>
</evidence>
<evidence type="ECO:0000313" key="1">
    <source>
        <dbReference type="EMBL" id="KIM60693.1"/>
    </source>
</evidence>
<dbReference type="HOGENOM" id="CLU_2414590_0_0_1"/>
<organism evidence="1 2">
    <name type="scientific">Scleroderma citrinum Foug A</name>
    <dbReference type="NCBI Taxonomy" id="1036808"/>
    <lineage>
        <taxon>Eukaryota</taxon>
        <taxon>Fungi</taxon>
        <taxon>Dikarya</taxon>
        <taxon>Basidiomycota</taxon>
        <taxon>Agaricomycotina</taxon>
        <taxon>Agaricomycetes</taxon>
        <taxon>Agaricomycetidae</taxon>
        <taxon>Boletales</taxon>
        <taxon>Sclerodermatineae</taxon>
        <taxon>Sclerodermataceae</taxon>
        <taxon>Scleroderma</taxon>
    </lineage>
</organism>
<dbReference type="EMBL" id="KN822059">
    <property type="protein sequence ID" value="KIM60693.1"/>
    <property type="molecule type" value="Genomic_DNA"/>
</dbReference>
<dbReference type="InParanoid" id="A0A0C2ZG99"/>
<reference evidence="1 2" key="1">
    <citation type="submission" date="2014-04" db="EMBL/GenBank/DDBJ databases">
        <authorList>
            <consortium name="DOE Joint Genome Institute"/>
            <person name="Kuo A."/>
            <person name="Kohler A."/>
            <person name="Nagy L.G."/>
            <person name="Floudas D."/>
            <person name="Copeland A."/>
            <person name="Barry K.W."/>
            <person name="Cichocki N."/>
            <person name="Veneault-Fourrey C."/>
            <person name="LaButti K."/>
            <person name="Lindquist E.A."/>
            <person name="Lipzen A."/>
            <person name="Lundell T."/>
            <person name="Morin E."/>
            <person name="Murat C."/>
            <person name="Sun H."/>
            <person name="Tunlid A."/>
            <person name="Henrissat B."/>
            <person name="Grigoriev I.V."/>
            <person name="Hibbett D.S."/>
            <person name="Martin F."/>
            <person name="Nordberg H.P."/>
            <person name="Cantor M.N."/>
            <person name="Hua S.X."/>
        </authorList>
    </citation>
    <scope>NUCLEOTIDE SEQUENCE [LARGE SCALE GENOMIC DNA]</scope>
    <source>
        <strain evidence="1 2">Foug A</strain>
    </source>
</reference>
<dbReference type="AlphaFoldDB" id="A0A0C2ZG99"/>
<proteinExistence type="predicted"/>
<accession>A0A0C2ZG99</accession>
<protein>
    <submittedName>
        <fullName evidence="1">Uncharacterized protein</fullName>
    </submittedName>
</protein>
<dbReference type="Proteomes" id="UP000053989">
    <property type="component" value="Unassembled WGS sequence"/>
</dbReference>
<name>A0A0C2ZG99_9AGAM</name>
<gene>
    <name evidence="1" type="ORF">SCLCIDRAFT_934753</name>
</gene>
<keyword evidence="2" id="KW-1185">Reference proteome</keyword>
<sequence length="92" mass="10210">MHRASSVVLNVAPVLPQHSKPKGKINNCFRLFSTAPNRPQRVCTSKVSISDLLRSTNISSNALEHFQVAASCWHISVFRINGSVPPASWTRR</sequence>
<reference evidence="2" key="2">
    <citation type="submission" date="2015-01" db="EMBL/GenBank/DDBJ databases">
        <title>Evolutionary Origins and Diversification of the Mycorrhizal Mutualists.</title>
        <authorList>
            <consortium name="DOE Joint Genome Institute"/>
            <consortium name="Mycorrhizal Genomics Consortium"/>
            <person name="Kohler A."/>
            <person name="Kuo A."/>
            <person name="Nagy L.G."/>
            <person name="Floudas D."/>
            <person name="Copeland A."/>
            <person name="Barry K.W."/>
            <person name="Cichocki N."/>
            <person name="Veneault-Fourrey C."/>
            <person name="LaButti K."/>
            <person name="Lindquist E.A."/>
            <person name="Lipzen A."/>
            <person name="Lundell T."/>
            <person name="Morin E."/>
            <person name="Murat C."/>
            <person name="Riley R."/>
            <person name="Ohm R."/>
            <person name="Sun H."/>
            <person name="Tunlid A."/>
            <person name="Henrissat B."/>
            <person name="Grigoriev I.V."/>
            <person name="Hibbett D.S."/>
            <person name="Martin F."/>
        </authorList>
    </citation>
    <scope>NUCLEOTIDE SEQUENCE [LARGE SCALE GENOMIC DNA]</scope>
    <source>
        <strain evidence="2">Foug A</strain>
    </source>
</reference>